<name>A0A386HQP3_9BACT</name>
<comment type="similarity">
    <text evidence="2">Belongs to the SusD family.</text>
</comment>
<dbReference type="KEGG" id="ark:D6B99_09260"/>
<feature type="domain" description="RagB/SusD" evidence="6">
    <location>
        <begin position="326"/>
        <end position="628"/>
    </location>
</feature>
<evidence type="ECO:0000259" key="6">
    <source>
        <dbReference type="Pfam" id="PF07980"/>
    </source>
</evidence>
<organism evidence="8 9">
    <name type="scientific">Arachidicoccus soli</name>
    <dbReference type="NCBI Taxonomy" id="2341117"/>
    <lineage>
        <taxon>Bacteria</taxon>
        <taxon>Pseudomonadati</taxon>
        <taxon>Bacteroidota</taxon>
        <taxon>Chitinophagia</taxon>
        <taxon>Chitinophagales</taxon>
        <taxon>Chitinophagaceae</taxon>
        <taxon>Arachidicoccus</taxon>
    </lineage>
</organism>
<dbReference type="RefSeq" id="WP_119987342.1">
    <property type="nucleotide sequence ID" value="NZ_CP032489.1"/>
</dbReference>
<dbReference type="Pfam" id="PF14322">
    <property type="entry name" value="SusD-like_3"/>
    <property type="match status" value="1"/>
</dbReference>
<protein>
    <submittedName>
        <fullName evidence="8">RagB/SusD family nutrient uptake outer membrane protein</fullName>
    </submittedName>
</protein>
<evidence type="ECO:0000259" key="7">
    <source>
        <dbReference type="Pfam" id="PF14322"/>
    </source>
</evidence>
<evidence type="ECO:0000256" key="2">
    <source>
        <dbReference type="ARBA" id="ARBA00006275"/>
    </source>
</evidence>
<evidence type="ECO:0000313" key="8">
    <source>
        <dbReference type="EMBL" id="AYD47761.1"/>
    </source>
</evidence>
<dbReference type="PROSITE" id="PS51257">
    <property type="entry name" value="PROKAR_LIPOPROTEIN"/>
    <property type="match status" value="1"/>
</dbReference>
<sequence>MKKYKIIAIFLLLCGSVSFYGCEKYLNVVPSETISSADVLGNIANAELIWANLYGNTIQDFGLLETGGYNGALLDACTDECMNHWESPVELSFNSGGWSPVSNALGNWTPSYQNIRLANILLENIDNAKIPDDKKDYYSSRIPGYKADTRFLRAMIYFELLRRYGAVPLVKKSYDVSESTDVLNIMRSPVDSVVKFITSECDAAAAVLPLSYSDNPSEVGRITKGAALTLKAITLLYAASPLFNGNTMYASVKNPDGTQLFSQTYDKNKWKAAADAAKAVMDLGIYSLYNPDPGNPIDNYAQLFYSREYNETILPKMFSATRTVESNYLPNGKDSKAWKAHGKLSVFQNFVDTYEMSNGLPITDPNSGYDSTGFWNGKLWDGKAFRSVKNISNMYKNRDPRFYATVMFNGEYWDSASHPRTTIYSYYGSANGASDGWPKSGTNNVTGYGWRKWCDPRVNTKTSSGNANRNYPIFRYPEILLAYAEAMNEYEDAPTQDVFDAVNQVRARVSMPALPIISNDNTKDGMRARIHNEWRVEFAFENHRFWDVRRWLIGTQVDNGPMYGLNSQPSQAELASTGLDVNSQAAGAAVFYKTVIIQNRTFTKKDYLFPIPQIEIDKNTNLVQNYGW</sequence>
<evidence type="ECO:0000256" key="5">
    <source>
        <dbReference type="ARBA" id="ARBA00023237"/>
    </source>
</evidence>
<comment type="subcellular location">
    <subcellularLocation>
        <location evidence="1">Cell outer membrane</location>
    </subcellularLocation>
</comment>
<evidence type="ECO:0000256" key="3">
    <source>
        <dbReference type="ARBA" id="ARBA00022729"/>
    </source>
</evidence>
<proteinExistence type="inferred from homology"/>
<evidence type="ECO:0000313" key="9">
    <source>
        <dbReference type="Proteomes" id="UP000266118"/>
    </source>
</evidence>
<dbReference type="InterPro" id="IPR011990">
    <property type="entry name" value="TPR-like_helical_dom_sf"/>
</dbReference>
<dbReference type="Proteomes" id="UP000266118">
    <property type="component" value="Chromosome"/>
</dbReference>
<evidence type="ECO:0000256" key="4">
    <source>
        <dbReference type="ARBA" id="ARBA00023136"/>
    </source>
</evidence>
<dbReference type="OrthoDB" id="608091at2"/>
<dbReference type="EMBL" id="CP032489">
    <property type="protein sequence ID" value="AYD47761.1"/>
    <property type="molecule type" value="Genomic_DNA"/>
</dbReference>
<dbReference type="InterPro" id="IPR012944">
    <property type="entry name" value="SusD_RagB_dom"/>
</dbReference>
<gene>
    <name evidence="8" type="ORF">D6B99_09260</name>
</gene>
<feature type="domain" description="SusD-like N-terminal" evidence="7">
    <location>
        <begin position="70"/>
        <end position="230"/>
    </location>
</feature>
<evidence type="ECO:0000256" key="1">
    <source>
        <dbReference type="ARBA" id="ARBA00004442"/>
    </source>
</evidence>
<keyword evidence="9" id="KW-1185">Reference proteome</keyword>
<dbReference type="Pfam" id="PF07980">
    <property type="entry name" value="SusD_RagB"/>
    <property type="match status" value="1"/>
</dbReference>
<accession>A0A386HQP3</accession>
<reference evidence="8 9" key="1">
    <citation type="submission" date="2018-09" db="EMBL/GenBank/DDBJ databases">
        <title>Arachidicoccus sp. nov., a bacterium isolated from soil.</title>
        <authorList>
            <person name="Weon H.-Y."/>
            <person name="Kwon S.-W."/>
            <person name="Lee S.A."/>
        </authorList>
    </citation>
    <scope>NUCLEOTIDE SEQUENCE [LARGE SCALE GENOMIC DNA]</scope>
    <source>
        <strain evidence="8 9">KIS59-12</strain>
    </source>
</reference>
<dbReference type="AlphaFoldDB" id="A0A386HQP3"/>
<dbReference type="GO" id="GO:0009279">
    <property type="term" value="C:cell outer membrane"/>
    <property type="evidence" value="ECO:0007669"/>
    <property type="project" value="UniProtKB-SubCell"/>
</dbReference>
<dbReference type="InterPro" id="IPR033985">
    <property type="entry name" value="SusD-like_N"/>
</dbReference>
<dbReference type="SUPFAM" id="SSF48452">
    <property type="entry name" value="TPR-like"/>
    <property type="match status" value="1"/>
</dbReference>
<keyword evidence="4" id="KW-0472">Membrane</keyword>
<dbReference type="Gene3D" id="1.25.40.390">
    <property type="match status" value="1"/>
</dbReference>
<keyword evidence="5" id="KW-0998">Cell outer membrane</keyword>
<keyword evidence="3" id="KW-0732">Signal</keyword>